<dbReference type="Pfam" id="PF14559">
    <property type="entry name" value="TPR_19"/>
    <property type="match status" value="1"/>
</dbReference>
<dbReference type="PROSITE" id="PS50005">
    <property type="entry name" value="TPR"/>
    <property type="match status" value="2"/>
</dbReference>
<evidence type="ECO:0000313" key="4">
    <source>
        <dbReference type="Proteomes" id="UP000239735"/>
    </source>
</evidence>
<feature type="repeat" description="TPR" evidence="1">
    <location>
        <begin position="268"/>
        <end position="301"/>
    </location>
</feature>
<proteinExistence type="predicted"/>
<accession>A0A2N9L7U1</accession>
<feature type="region of interest" description="Disordered" evidence="2">
    <location>
        <begin position="23"/>
        <end position="44"/>
    </location>
</feature>
<evidence type="ECO:0000313" key="3">
    <source>
        <dbReference type="EMBL" id="SPE19183.1"/>
    </source>
</evidence>
<dbReference type="EMBL" id="OKRB01000078">
    <property type="protein sequence ID" value="SPE19183.1"/>
    <property type="molecule type" value="Genomic_DNA"/>
</dbReference>
<keyword evidence="1" id="KW-0802">TPR repeat</keyword>
<protein>
    <submittedName>
        <fullName evidence="3">Uncharacterized protein</fullName>
    </submittedName>
</protein>
<feature type="region of interest" description="Disordered" evidence="2">
    <location>
        <begin position="95"/>
        <end position="241"/>
    </location>
</feature>
<dbReference type="AlphaFoldDB" id="A0A2N9L7U1"/>
<evidence type="ECO:0000256" key="2">
    <source>
        <dbReference type="SAM" id="MobiDB-lite"/>
    </source>
</evidence>
<feature type="region of interest" description="Disordered" evidence="2">
    <location>
        <begin position="298"/>
        <end position="333"/>
    </location>
</feature>
<feature type="compositionally biased region" description="Low complexity" evidence="2">
    <location>
        <begin position="101"/>
        <end position="138"/>
    </location>
</feature>
<dbReference type="Gene3D" id="1.25.40.10">
    <property type="entry name" value="Tetratricopeptide repeat domain"/>
    <property type="match status" value="1"/>
</dbReference>
<dbReference type="Proteomes" id="UP000239735">
    <property type="component" value="Unassembled WGS sequence"/>
</dbReference>
<feature type="compositionally biased region" description="Polar residues" evidence="2">
    <location>
        <begin position="35"/>
        <end position="44"/>
    </location>
</feature>
<feature type="repeat" description="TPR" evidence="1">
    <location>
        <begin position="234"/>
        <end position="267"/>
    </location>
</feature>
<sequence>MYAKHFALAAPMGPHRFVTTERRLESNKRRKVGSFQEQNESPRGCTSLQYGSARWLLDWSEFIFAKRDFQLKRGFGAALALGCLVAMAPALRAQTSNSNKPAGAGQNNGSGQSQPAANSQSTPAQSPSRPQQQNNQNPFPEDTNSVPVMPSRDSEGSVPVPDDEATHIPMPAADFDPVRSPEEAGNAAEAGQQKYSSSQAGMSDLLPPADDDTTQPGKKHRKDSVIEPEHHESAQEDENVGNYYLDNKDFKGALSRFESALVLDPDNPDVYWGLAECQRHLGNFAEARANYQKVMEYDPGSRHAKDARKALEDPEIANAKPDSSAPTAAKPQQ</sequence>
<dbReference type="SUPFAM" id="SSF48452">
    <property type="entry name" value="TPR-like"/>
    <property type="match status" value="1"/>
</dbReference>
<evidence type="ECO:0000256" key="1">
    <source>
        <dbReference type="PROSITE-ProRule" id="PRU00339"/>
    </source>
</evidence>
<reference evidence="4" key="1">
    <citation type="submission" date="2018-02" db="EMBL/GenBank/DDBJ databases">
        <authorList>
            <person name="Hausmann B."/>
        </authorList>
    </citation>
    <scope>NUCLEOTIDE SEQUENCE [LARGE SCALE GENOMIC DNA]</scope>
    <source>
        <strain evidence="4">Peat soil MAG SbA5</strain>
    </source>
</reference>
<feature type="compositionally biased region" description="Polar residues" evidence="2">
    <location>
        <begin position="324"/>
        <end position="333"/>
    </location>
</feature>
<feature type="compositionally biased region" description="Basic and acidic residues" evidence="2">
    <location>
        <begin position="223"/>
        <end position="234"/>
    </location>
</feature>
<name>A0A2N9L7U1_9BACT</name>
<feature type="compositionally biased region" description="Basic and acidic residues" evidence="2">
    <location>
        <begin position="298"/>
        <end position="312"/>
    </location>
</feature>
<dbReference type="SMART" id="SM00028">
    <property type="entry name" value="TPR"/>
    <property type="match status" value="2"/>
</dbReference>
<dbReference type="InterPro" id="IPR019734">
    <property type="entry name" value="TPR_rpt"/>
</dbReference>
<organism evidence="3 4">
    <name type="scientific">Candidatus Sulfuritelmatomonas gaucii</name>
    <dbReference type="NCBI Taxonomy" id="2043161"/>
    <lineage>
        <taxon>Bacteria</taxon>
        <taxon>Pseudomonadati</taxon>
        <taxon>Acidobacteriota</taxon>
        <taxon>Terriglobia</taxon>
        <taxon>Terriglobales</taxon>
        <taxon>Acidobacteriaceae</taxon>
        <taxon>Candidatus Sulfuritelmatomonas</taxon>
    </lineage>
</organism>
<gene>
    <name evidence="3" type="ORF">SBA5_220029</name>
</gene>
<dbReference type="InterPro" id="IPR011990">
    <property type="entry name" value="TPR-like_helical_dom_sf"/>
</dbReference>
<dbReference type="OrthoDB" id="114102at2"/>